<feature type="compositionally biased region" description="Acidic residues" evidence="1">
    <location>
        <begin position="426"/>
        <end position="435"/>
    </location>
</feature>
<name>A0A061I8C1_CRIGR</name>
<accession>A0A061I8C1</accession>
<feature type="compositionally biased region" description="Basic and acidic residues" evidence="1">
    <location>
        <begin position="75"/>
        <end position="93"/>
    </location>
</feature>
<feature type="region of interest" description="Disordered" evidence="1">
    <location>
        <begin position="591"/>
        <end position="612"/>
    </location>
</feature>
<dbReference type="GO" id="GO:0006869">
    <property type="term" value="P:lipid transport"/>
    <property type="evidence" value="ECO:0007669"/>
    <property type="project" value="InterPro"/>
</dbReference>
<feature type="compositionally biased region" description="Acidic residues" evidence="1">
    <location>
        <begin position="717"/>
        <end position="727"/>
    </location>
</feature>
<feature type="compositionally biased region" description="Basic and acidic residues" evidence="1">
    <location>
        <begin position="728"/>
        <end position="740"/>
    </location>
</feature>
<feature type="compositionally biased region" description="Basic residues" evidence="1">
    <location>
        <begin position="880"/>
        <end position="889"/>
    </location>
</feature>
<feature type="region of interest" description="Disordered" evidence="1">
    <location>
        <begin position="239"/>
        <end position="278"/>
    </location>
</feature>
<dbReference type="GO" id="GO:0006641">
    <property type="term" value="P:triglyceride metabolic process"/>
    <property type="evidence" value="ECO:0007669"/>
    <property type="project" value="TreeGrafter"/>
</dbReference>
<dbReference type="EMBL" id="KE673028">
    <property type="protein sequence ID" value="ERE78622.1"/>
    <property type="molecule type" value="Genomic_DNA"/>
</dbReference>
<organism evidence="2 3">
    <name type="scientific">Cricetulus griseus</name>
    <name type="common">Chinese hamster</name>
    <name type="synonym">Cricetulus barabensis griseus</name>
    <dbReference type="NCBI Taxonomy" id="10029"/>
    <lineage>
        <taxon>Eukaryota</taxon>
        <taxon>Metazoa</taxon>
        <taxon>Chordata</taxon>
        <taxon>Craniata</taxon>
        <taxon>Vertebrata</taxon>
        <taxon>Euteleostomi</taxon>
        <taxon>Mammalia</taxon>
        <taxon>Eutheria</taxon>
        <taxon>Euarchontoglires</taxon>
        <taxon>Glires</taxon>
        <taxon>Rodentia</taxon>
        <taxon>Myomorpha</taxon>
        <taxon>Muroidea</taxon>
        <taxon>Cricetidae</taxon>
        <taxon>Cricetinae</taxon>
        <taxon>Cricetulus</taxon>
    </lineage>
</organism>
<feature type="compositionally biased region" description="Polar residues" evidence="1">
    <location>
        <begin position="257"/>
        <end position="270"/>
    </location>
</feature>
<feature type="compositionally biased region" description="Basic and acidic residues" evidence="1">
    <location>
        <begin position="776"/>
        <end position="796"/>
    </location>
</feature>
<dbReference type="PANTHER" id="PTHR15964:SF0">
    <property type="entry name" value="APOLIPOPROTEIN B RECEPTOR"/>
    <property type="match status" value="1"/>
</dbReference>
<reference evidence="3" key="1">
    <citation type="journal article" date="2013" name="Nat. Biotechnol.">
        <title>Chinese hamster genome sequenced from sorted chromosomes.</title>
        <authorList>
            <person name="Brinkrolf K."/>
            <person name="Rupp O."/>
            <person name="Laux H."/>
            <person name="Kollin F."/>
            <person name="Ernst W."/>
            <person name="Linke B."/>
            <person name="Kofler R."/>
            <person name="Romand S."/>
            <person name="Hesse F."/>
            <person name="Budach W.E."/>
            <person name="Galosy S."/>
            <person name="Muller D."/>
            <person name="Noll T."/>
            <person name="Wienberg J."/>
            <person name="Jostock T."/>
            <person name="Leonard M."/>
            <person name="Grillari J."/>
            <person name="Tauch A."/>
            <person name="Goesmann A."/>
            <person name="Helk B."/>
            <person name="Mott J.E."/>
            <person name="Puhler A."/>
            <person name="Borth N."/>
        </authorList>
    </citation>
    <scope>NUCLEOTIDE SEQUENCE [LARGE SCALE GENOMIC DNA]</scope>
    <source>
        <strain evidence="3">17A/GY</strain>
    </source>
</reference>
<feature type="compositionally biased region" description="Basic and acidic residues" evidence="1">
    <location>
        <begin position="440"/>
        <end position="449"/>
    </location>
</feature>
<feature type="compositionally biased region" description="Basic and acidic residues" evidence="1">
    <location>
        <begin position="400"/>
        <end position="409"/>
    </location>
</feature>
<feature type="compositionally biased region" description="Basic and acidic residues" evidence="1">
    <location>
        <begin position="116"/>
        <end position="129"/>
    </location>
</feature>
<feature type="region of interest" description="Disordered" evidence="1">
    <location>
        <begin position="326"/>
        <end position="449"/>
    </location>
</feature>
<dbReference type="AlphaFoldDB" id="A0A061I8C1"/>
<feature type="compositionally biased region" description="Acidic residues" evidence="1">
    <location>
        <begin position="808"/>
        <end position="819"/>
    </location>
</feature>
<feature type="region of interest" description="Disordered" evidence="1">
    <location>
        <begin position="776"/>
        <end position="968"/>
    </location>
</feature>
<dbReference type="InterPro" id="IPR026158">
    <property type="entry name" value="ApolipoprotB_rcpt"/>
</dbReference>
<feature type="compositionally biased region" description="Basic and acidic residues" evidence="1">
    <location>
        <begin position="478"/>
        <end position="491"/>
    </location>
</feature>
<feature type="compositionally biased region" description="Basic and acidic residues" evidence="1">
    <location>
        <begin position="661"/>
        <end position="683"/>
    </location>
</feature>
<feature type="compositionally biased region" description="Low complexity" evidence="1">
    <location>
        <begin position="863"/>
        <end position="879"/>
    </location>
</feature>
<protein>
    <submittedName>
        <fullName evidence="2">Apolipoprotein B receptor</fullName>
    </submittedName>
</protein>
<gene>
    <name evidence="2" type="ORF">H671_3g10217</name>
</gene>
<feature type="region of interest" description="Disordered" evidence="1">
    <location>
        <begin position="651"/>
        <end position="753"/>
    </location>
</feature>
<keyword evidence="2" id="KW-0449">Lipoprotein</keyword>
<keyword evidence="2" id="KW-0675">Receptor</keyword>
<feature type="region of interest" description="Disordered" evidence="1">
    <location>
        <begin position="478"/>
        <end position="524"/>
    </location>
</feature>
<dbReference type="PANTHER" id="PTHR15964">
    <property type="entry name" value="APOLIPOPROTEIN B48 RECEPTOR"/>
    <property type="match status" value="1"/>
</dbReference>
<dbReference type="Proteomes" id="UP000030759">
    <property type="component" value="Unassembled WGS sequence"/>
</dbReference>
<feature type="compositionally biased region" description="Basic and acidic residues" evidence="1">
    <location>
        <begin position="332"/>
        <end position="366"/>
    </location>
</feature>
<dbReference type="GO" id="GO:0016020">
    <property type="term" value="C:membrane"/>
    <property type="evidence" value="ECO:0007669"/>
    <property type="project" value="TreeGrafter"/>
</dbReference>
<feature type="compositionally biased region" description="Basic and acidic residues" evidence="1">
    <location>
        <begin position="175"/>
        <end position="195"/>
    </location>
</feature>
<sequence length="968" mass="105262">MLKAPPRARTALHSIEFGSTKGPRVSDSFSAFVSYLIGDTVPTVEREPQAAEELGEVAAGNPEKVIEEEAQEELEGFRSDQSERVGAPRETVRCQEGSLAGERAWGWRADSSSRPQAERQDTGSREAAEGAKGQEPNAPLKPEAGPGTHRDRDSNKAQGIWEHSEQEVSSGELLRTCEQKEEKEVIRAAEPEMARGLESQSAWHKEPEGNDAGTEWQNITEDGRETDWVAKEVAVETEGFGAKGADKEEERIALTRDGQSARAQGTQNPGAESEDWAMLGREAWTASGREEADNVGIQDAEYGSDPEDSIPEATGRDWVLEEACKGGQQDGISEKRESEARHQTQILEMEKTKEMTEGQIAGKEEVGDQETQGSFEDEEMQGLTTGDKGVSLEEGVQAEESPREKRSHGTAEAVLVPDKEAKGEPDLEESAEAGPEELFMGEKSEAAQKRQEVLRVEVTEGQDPELMGGSQILTKQLEEEQKGQEEIRRAPDLSPEGMLSLEDCPQTVGFAGPELEAQGNWRRDVDSINTQEVKEAAEEEIATGQTVEVLAEGGQESQEPEVPGWGAEVGLVSTAVNQQLEGSQGAEIVTGQSMGASEPSENKASEGEAAVPWEANRLCRKKRLEEGALSLQHSEDTQTRSSAAEIILGIRTVGAEEGPEWEARMVPEREFGRAWHSKGREETGGGTELEEAAEKQCGQKIGSGGSAEEKVTGYDVQEIDGTGEGEQEEMKTSVKAEGMRGMDGMNLDSQTERAEGSITIMETEGPLGDPMLLEKEAEGGLSREWKGETQKLHGVEDAVGEAQRTEIQENDPEDLEDTSGQEKQQIHQIPTLAVPGFPELTEATPSAPGEVYSSWSEALLPGSRLDVSVPRSRVLLSRSSSKRRSRPSLRRISAPEPQQHDPPSPQPQEALLPEQPPLQPEETSELSATRPEGTPVPARRKVLGHGFGFAHPGMMQELQARLSRPKPQ</sequence>
<proteinExistence type="predicted"/>
<feature type="compositionally biased region" description="Basic and acidic residues" evidence="1">
    <location>
        <begin position="244"/>
        <end position="254"/>
    </location>
</feature>
<evidence type="ECO:0000256" key="1">
    <source>
        <dbReference type="SAM" id="MobiDB-lite"/>
    </source>
</evidence>
<dbReference type="GO" id="GO:0030229">
    <property type="term" value="F:very-low-density lipoprotein particle receptor activity"/>
    <property type="evidence" value="ECO:0007669"/>
    <property type="project" value="TreeGrafter"/>
</dbReference>
<evidence type="ECO:0000313" key="2">
    <source>
        <dbReference type="EMBL" id="ERE78622.1"/>
    </source>
</evidence>
<evidence type="ECO:0000313" key="3">
    <source>
        <dbReference type="Proteomes" id="UP000030759"/>
    </source>
</evidence>
<feature type="region of interest" description="Disordered" evidence="1">
    <location>
        <begin position="69"/>
        <end position="216"/>
    </location>
</feature>